<dbReference type="PROSITE" id="PS50850">
    <property type="entry name" value="MFS"/>
    <property type="match status" value="1"/>
</dbReference>
<organism evidence="10 11">
    <name type="scientific">Vitis rotundifolia</name>
    <name type="common">Muscadine grape</name>
    <dbReference type="NCBI Taxonomy" id="103349"/>
    <lineage>
        <taxon>Eukaryota</taxon>
        <taxon>Viridiplantae</taxon>
        <taxon>Streptophyta</taxon>
        <taxon>Embryophyta</taxon>
        <taxon>Tracheophyta</taxon>
        <taxon>Spermatophyta</taxon>
        <taxon>Magnoliopsida</taxon>
        <taxon>eudicotyledons</taxon>
        <taxon>Gunneridae</taxon>
        <taxon>Pentapetalae</taxon>
        <taxon>rosids</taxon>
        <taxon>Vitales</taxon>
        <taxon>Vitaceae</taxon>
        <taxon>Viteae</taxon>
        <taxon>Vitis</taxon>
    </lineage>
</organism>
<dbReference type="Gene3D" id="1.20.1250.20">
    <property type="entry name" value="MFS general substrate transporter like domains"/>
    <property type="match status" value="1"/>
</dbReference>
<keyword evidence="5 8" id="KW-0812">Transmembrane</keyword>
<feature type="transmembrane region" description="Helical" evidence="8">
    <location>
        <begin position="190"/>
        <end position="211"/>
    </location>
</feature>
<dbReference type="CDD" id="cd17358">
    <property type="entry name" value="MFS_GLUT6_8_Class3_like"/>
    <property type="match status" value="1"/>
</dbReference>
<feature type="transmembrane region" description="Helical" evidence="8">
    <location>
        <begin position="271"/>
        <end position="297"/>
    </location>
</feature>
<evidence type="ECO:0000256" key="6">
    <source>
        <dbReference type="ARBA" id="ARBA00022989"/>
    </source>
</evidence>
<protein>
    <recommendedName>
        <fullName evidence="9">Major facilitator superfamily (MFS) profile domain-containing protein</fullName>
    </recommendedName>
</protein>
<sequence length="478" mass="51691">MDTASIRDGLLIEEKAPGEHNGGIGGSSCGASSSVTAAVVFSTAVAVCTSCTYGRALGYSSPAESGIMDDLGLSIAGYSVFSSLLTLGATISGVTSGRTTDLIGPRSTMWLSEIFCSMGWLAIVFAKDYWWLDLGRLINGFGIGLISYTVPIYISEITPKNIRGLFASAHTLVICCGFSTTFLLGNVVSWRTLALIGNAPCILHIIGVFFIPESPRWLAKTGKEKELEAALQGLRGENTDISQELAEIKDYTEICQRLLESRILDLFQWKYAHSLVVGVGLMLLQQLAGSIAIPSYAGSIFESADFSSTFGTITTAIIQIPAVVIGVLLTDRSGRRPLLIVSAAGMCLSCLIVGISFLLQDLHKWKELTPIMVLIGMVGYLAWYSLGFRGLPWVIISEIYPVNIKGSAGSLVTFIVWSSSTIVVYVFNFMFEWNSAGTFFIFSVFSAATVLFTIKLVPETKGRTLEEIQVSMTQFLQH</sequence>
<evidence type="ECO:0000256" key="3">
    <source>
        <dbReference type="ARBA" id="ARBA00022448"/>
    </source>
</evidence>
<reference evidence="10 11" key="1">
    <citation type="journal article" date="2023" name="BMC Biotechnol.">
        <title>Vitis rotundifolia cv Carlos genome sequencing.</title>
        <authorList>
            <person name="Huff M."/>
            <person name="Hulse-Kemp A."/>
            <person name="Scheffler B."/>
            <person name="Youngblood R."/>
            <person name="Simpson S."/>
            <person name="Babiker E."/>
            <person name="Staton M."/>
        </authorList>
    </citation>
    <scope>NUCLEOTIDE SEQUENCE [LARGE SCALE GENOMIC DNA]</scope>
    <source>
        <tissue evidence="10">Leaf</tissue>
    </source>
</reference>
<accession>A0AA39DFG9</accession>
<evidence type="ECO:0000256" key="4">
    <source>
        <dbReference type="ARBA" id="ARBA00022597"/>
    </source>
</evidence>
<dbReference type="SUPFAM" id="SSF103473">
    <property type="entry name" value="MFS general substrate transporter"/>
    <property type="match status" value="1"/>
</dbReference>
<dbReference type="FunFam" id="1.20.1250.20:FF:000043">
    <property type="entry name" value="sugar transporter ERD6-like 6"/>
    <property type="match status" value="1"/>
</dbReference>
<dbReference type="Proteomes" id="UP001168098">
    <property type="component" value="Unassembled WGS sequence"/>
</dbReference>
<evidence type="ECO:0000256" key="8">
    <source>
        <dbReference type="SAM" id="Phobius"/>
    </source>
</evidence>
<dbReference type="EMBL" id="JARBHA010000014">
    <property type="protein sequence ID" value="KAJ9682106.1"/>
    <property type="molecule type" value="Genomic_DNA"/>
</dbReference>
<feature type="transmembrane region" description="Helical" evidence="8">
    <location>
        <begin position="137"/>
        <end position="154"/>
    </location>
</feature>
<feature type="transmembrane region" description="Helical" evidence="8">
    <location>
        <begin position="371"/>
        <end position="396"/>
    </location>
</feature>
<dbReference type="PANTHER" id="PTHR48021">
    <property type="match status" value="1"/>
</dbReference>
<keyword evidence="7 8" id="KW-0472">Membrane</keyword>
<evidence type="ECO:0000256" key="2">
    <source>
        <dbReference type="ARBA" id="ARBA00010992"/>
    </source>
</evidence>
<evidence type="ECO:0000313" key="10">
    <source>
        <dbReference type="EMBL" id="KAJ9682106.1"/>
    </source>
</evidence>
<name>A0AA39DFG9_VITRO</name>
<dbReference type="Pfam" id="PF00083">
    <property type="entry name" value="Sugar_tr"/>
    <property type="match status" value="1"/>
</dbReference>
<evidence type="ECO:0000313" key="11">
    <source>
        <dbReference type="Proteomes" id="UP001168098"/>
    </source>
</evidence>
<dbReference type="InterPro" id="IPR050549">
    <property type="entry name" value="MFS_Trehalose_Transporter"/>
</dbReference>
<feature type="transmembrane region" description="Helical" evidence="8">
    <location>
        <begin position="338"/>
        <end position="359"/>
    </location>
</feature>
<evidence type="ECO:0000256" key="5">
    <source>
        <dbReference type="ARBA" id="ARBA00022692"/>
    </source>
</evidence>
<feature type="domain" description="Major facilitator superfamily (MFS) profile" evidence="9">
    <location>
        <begin position="1"/>
        <end position="461"/>
    </location>
</feature>
<comment type="subcellular location">
    <subcellularLocation>
        <location evidence="1">Membrane</location>
        <topology evidence="1">Multi-pass membrane protein</topology>
    </subcellularLocation>
</comment>
<dbReference type="InterPro" id="IPR003663">
    <property type="entry name" value="Sugar/inositol_transpt"/>
</dbReference>
<dbReference type="AlphaFoldDB" id="A0AA39DFG9"/>
<dbReference type="InterPro" id="IPR036259">
    <property type="entry name" value="MFS_trans_sf"/>
</dbReference>
<keyword evidence="3" id="KW-0813">Transport</keyword>
<keyword evidence="11" id="KW-1185">Reference proteome</keyword>
<dbReference type="GO" id="GO:0051119">
    <property type="term" value="F:sugar transmembrane transporter activity"/>
    <property type="evidence" value="ECO:0007669"/>
    <property type="project" value="InterPro"/>
</dbReference>
<evidence type="ECO:0000259" key="9">
    <source>
        <dbReference type="PROSITE" id="PS50850"/>
    </source>
</evidence>
<feature type="transmembrane region" description="Helical" evidence="8">
    <location>
        <begin position="107"/>
        <end position="125"/>
    </location>
</feature>
<dbReference type="PANTHER" id="PTHR48021:SF48">
    <property type="entry name" value="MAJOR FACILITATOR SUPERFAMILY (MFS) PROFILE DOMAIN-CONTAINING PROTEIN"/>
    <property type="match status" value="1"/>
</dbReference>
<feature type="transmembrane region" description="Helical" evidence="8">
    <location>
        <begin position="166"/>
        <end position="184"/>
    </location>
</feature>
<feature type="transmembrane region" description="Helical" evidence="8">
    <location>
        <begin position="75"/>
        <end position="95"/>
    </location>
</feature>
<dbReference type="GO" id="GO:0016020">
    <property type="term" value="C:membrane"/>
    <property type="evidence" value="ECO:0007669"/>
    <property type="project" value="UniProtKB-SubCell"/>
</dbReference>
<gene>
    <name evidence="10" type="ORF">PVL29_018141</name>
</gene>
<dbReference type="PRINTS" id="PR00171">
    <property type="entry name" value="SUGRTRNSPORT"/>
</dbReference>
<evidence type="ECO:0000256" key="1">
    <source>
        <dbReference type="ARBA" id="ARBA00004141"/>
    </source>
</evidence>
<dbReference type="InterPro" id="IPR005829">
    <property type="entry name" value="Sugar_transporter_CS"/>
</dbReference>
<keyword evidence="6 8" id="KW-1133">Transmembrane helix</keyword>
<feature type="transmembrane region" description="Helical" evidence="8">
    <location>
        <begin position="309"/>
        <end position="329"/>
    </location>
</feature>
<proteinExistence type="inferred from homology"/>
<evidence type="ECO:0000256" key="7">
    <source>
        <dbReference type="ARBA" id="ARBA00023136"/>
    </source>
</evidence>
<comment type="similarity">
    <text evidence="2">Belongs to the major facilitator superfamily. Sugar transporter (TC 2.A.1.1) family.</text>
</comment>
<dbReference type="PROSITE" id="PS00217">
    <property type="entry name" value="SUGAR_TRANSPORT_2"/>
    <property type="match status" value="1"/>
</dbReference>
<dbReference type="InterPro" id="IPR005828">
    <property type="entry name" value="MFS_sugar_transport-like"/>
</dbReference>
<feature type="transmembrane region" description="Helical" evidence="8">
    <location>
        <begin position="433"/>
        <end position="454"/>
    </location>
</feature>
<comment type="caution">
    <text evidence="10">The sequence shown here is derived from an EMBL/GenBank/DDBJ whole genome shotgun (WGS) entry which is preliminary data.</text>
</comment>
<dbReference type="InterPro" id="IPR044775">
    <property type="entry name" value="MFS_ERD6/Tret1-like"/>
</dbReference>
<keyword evidence="4" id="KW-0762">Sugar transport</keyword>
<feature type="transmembrane region" description="Helical" evidence="8">
    <location>
        <begin position="408"/>
        <end position="427"/>
    </location>
</feature>
<dbReference type="InterPro" id="IPR020846">
    <property type="entry name" value="MFS_dom"/>
</dbReference>